<organism evidence="2 3">
    <name type="scientific">Geomonas limicola</name>
    <dbReference type="NCBI Taxonomy" id="2740186"/>
    <lineage>
        <taxon>Bacteria</taxon>
        <taxon>Pseudomonadati</taxon>
        <taxon>Thermodesulfobacteriota</taxon>
        <taxon>Desulfuromonadia</taxon>
        <taxon>Geobacterales</taxon>
        <taxon>Geobacteraceae</taxon>
        <taxon>Geomonas</taxon>
    </lineage>
</organism>
<dbReference type="InterPro" id="IPR002575">
    <property type="entry name" value="Aminoglycoside_PTrfase"/>
</dbReference>
<dbReference type="RefSeq" id="WP_183359086.1">
    <property type="nucleotide sequence ID" value="NZ_BLXZ01000001.1"/>
</dbReference>
<dbReference type="AlphaFoldDB" id="A0A6V8N2B8"/>
<dbReference type="Pfam" id="PF01636">
    <property type="entry name" value="APH"/>
    <property type="match status" value="1"/>
</dbReference>
<dbReference type="InterPro" id="IPR011009">
    <property type="entry name" value="Kinase-like_dom_sf"/>
</dbReference>
<comment type="caution">
    <text evidence="2">The sequence shown here is derived from an EMBL/GenBank/DDBJ whole genome shotgun (WGS) entry which is preliminary data.</text>
</comment>
<reference evidence="3" key="1">
    <citation type="submission" date="2020-06" db="EMBL/GenBank/DDBJ databases">
        <title>Draft genomic sequecing of Geomonas sp. Red745.</title>
        <authorList>
            <person name="Itoh H."/>
            <person name="Xu Z.X."/>
            <person name="Ushijima N."/>
            <person name="Masuda Y."/>
            <person name="Shiratori Y."/>
            <person name="Senoo K."/>
        </authorList>
    </citation>
    <scope>NUCLEOTIDE SEQUENCE [LARGE SCALE GENOMIC DNA]</scope>
    <source>
        <strain evidence="3">Red745</strain>
    </source>
</reference>
<protein>
    <recommendedName>
        <fullName evidence="1">Aminoglycoside phosphotransferase domain-containing protein</fullName>
    </recommendedName>
</protein>
<dbReference type="SUPFAM" id="SSF56112">
    <property type="entry name" value="Protein kinase-like (PK-like)"/>
    <property type="match status" value="1"/>
</dbReference>
<evidence type="ECO:0000313" key="2">
    <source>
        <dbReference type="EMBL" id="GFO66551.1"/>
    </source>
</evidence>
<keyword evidence="3" id="KW-1185">Reference proteome</keyword>
<evidence type="ECO:0000313" key="3">
    <source>
        <dbReference type="Proteomes" id="UP000587586"/>
    </source>
</evidence>
<dbReference type="EMBL" id="BLXZ01000001">
    <property type="protein sequence ID" value="GFO66551.1"/>
    <property type="molecule type" value="Genomic_DNA"/>
</dbReference>
<feature type="domain" description="Aminoglycoside phosphotransferase" evidence="1">
    <location>
        <begin position="46"/>
        <end position="217"/>
    </location>
</feature>
<dbReference type="Proteomes" id="UP000587586">
    <property type="component" value="Unassembled WGS sequence"/>
</dbReference>
<evidence type="ECO:0000259" key="1">
    <source>
        <dbReference type="Pfam" id="PF01636"/>
    </source>
</evidence>
<proteinExistence type="predicted"/>
<accession>A0A6V8N2B8</accession>
<sequence>MIHDPAVLLDDVSQRLKTELGVELTGSNLLDRRYFSHIYELLGTSAEGEKRYVLKLSTTERSCQGEYRMYLELNRLGVRTLTPVLFSGSHNYLVTVKEELRDLPEVLRSVGSIEEISGYFFRLGRFLKDVEEKTRREAHFDKEAFDAYLAPRIQQMASVTQRDKDLLWRRTAALTATLDHKPELHCLVSDYNLGNLHLDAEQQFVLLDLGDAYNGSSCSNLAAVYLSLKFGPLQQYLEKRQLTARYFSAFLEGFGTAAPGQPEFLVYLIRDLVCMILFVEQHPSGSNNPVRRLMSRASNHYQAARYWSYLRSLTEDV</sequence>
<gene>
    <name evidence="2" type="ORF">GMLC_01300</name>
</gene>
<name>A0A6V8N2B8_9BACT</name>